<dbReference type="PANTHER" id="PTHR43782:SF3">
    <property type="entry name" value="ARGINASE"/>
    <property type="match status" value="1"/>
</dbReference>
<dbReference type="EMBL" id="JBHULU010000004">
    <property type="protein sequence ID" value="MFD2513125.1"/>
    <property type="molecule type" value="Genomic_DNA"/>
</dbReference>
<name>A0ABW5IMA3_9BACT</name>
<keyword evidence="6" id="KW-1185">Reference proteome</keyword>
<gene>
    <name evidence="5" type="ORF">ACFSRY_04560</name>
</gene>
<dbReference type="PROSITE" id="PS51409">
    <property type="entry name" value="ARGINASE_2"/>
    <property type="match status" value="1"/>
</dbReference>
<evidence type="ECO:0000256" key="2">
    <source>
        <dbReference type="ARBA" id="ARBA00022801"/>
    </source>
</evidence>
<protein>
    <submittedName>
        <fullName evidence="5">Arginase family protein</fullName>
    </submittedName>
</protein>
<dbReference type="InterPro" id="IPR023696">
    <property type="entry name" value="Ureohydrolase_dom_sf"/>
</dbReference>
<evidence type="ECO:0000256" key="3">
    <source>
        <dbReference type="ARBA" id="ARBA00023211"/>
    </source>
</evidence>
<dbReference type="Gene3D" id="3.40.800.10">
    <property type="entry name" value="Ureohydrolase domain"/>
    <property type="match status" value="1"/>
</dbReference>
<proteinExistence type="inferred from homology"/>
<evidence type="ECO:0000313" key="5">
    <source>
        <dbReference type="EMBL" id="MFD2513125.1"/>
    </source>
</evidence>
<evidence type="ECO:0000313" key="6">
    <source>
        <dbReference type="Proteomes" id="UP001597544"/>
    </source>
</evidence>
<keyword evidence="2" id="KW-0378">Hydrolase</keyword>
<keyword evidence="3" id="KW-0464">Manganese</keyword>
<keyword evidence="1" id="KW-0479">Metal-binding</keyword>
<dbReference type="Pfam" id="PF00491">
    <property type="entry name" value="Arginase"/>
    <property type="match status" value="1"/>
</dbReference>
<dbReference type="Proteomes" id="UP001597544">
    <property type="component" value="Unassembled WGS sequence"/>
</dbReference>
<dbReference type="RefSeq" id="WP_377503582.1">
    <property type="nucleotide sequence ID" value="NZ_JBHULU010000004.1"/>
</dbReference>
<evidence type="ECO:0000256" key="4">
    <source>
        <dbReference type="PROSITE-ProRule" id="PRU00742"/>
    </source>
</evidence>
<organism evidence="5 6">
    <name type="scientific">Pontibacter locisalis</name>
    <dbReference type="NCBI Taxonomy" id="1719035"/>
    <lineage>
        <taxon>Bacteria</taxon>
        <taxon>Pseudomonadati</taxon>
        <taxon>Bacteroidota</taxon>
        <taxon>Cytophagia</taxon>
        <taxon>Cytophagales</taxon>
        <taxon>Hymenobacteraceae</taxon>
        <taxon>Pontibacter</taxon>
    </lineage>
</organism>
<sequence length="294" mass="31781">MIQLVGVPSFAGALYPGTDETPGVLRKYGIKEALEQVDLQVSDWGDIAMPSCLPRHDVPPVRNWPAPRMVWEAITDQAKEWFAPNKFNLLLGGDCSMIAGVADYLGRVYGDKLFILVVDAHVDVIKPDPNKCVGAAGMGLWFLSCENSFWNKPASLIPEQITVLACQEPPAETYGITCVKLDQLQDKVDQTMKAVLAQIPGDAKILVHFDVDSVGRLEMPAAYAPSERGLSMVECCELLTGFVSDPRCIGMEITEFSALKDIDGENTRSLISLLAKVLGAGLTSQARLAGAVSA</sequence>
<accession>A0ABW5IMA3</accession>
<evidence type="ECO:0000256" key="1">
    <source>
        <dbReference type="ARBA" id="ARBA00022723"/>
    </source>
</evidence>
<reference evidence="6" key="1">
    <citation type="journal article" date="2019" name="Int. J. Syst. Evol. Microbiol.">
        <title>The Global Catalogue of Microorganisms (GCM) 10K type strain sequencing project: providing services to taxonomists for standard genome sequencing and annotation.</title>
        <authorList>
            <consortium name="The Broad Institute Genomics Platform"/>
            <consortium name="The Broad Institute Genome Sequencing Center for Infectious Disease"/>
            <person name="Wu L."/>
            <person name="Ma J."/>
        </authorList>
    </citation>
    <scope>NUCLEOTIDE SEQUENCE [LARGE SCALE GENOMIC DNA]</scope>
    <source>
        <strain evidence="6">KCTC 42498</strain>
    </source>
</reference>
<dbReference type="PANTHER" id="PTHR43782">
    <property type="entry name" value="ARGINASE"/>
    <property type="match status" value="1"/>
</dbReference>
<dbReference type="InterPro" id="IPR006035">
    <property type="entry name" value="Ureohydrolase"/>
</dbReference>
<comment type="similarity">
    <text evidence="4">Belongs to the arginase family.</text>
</comment>
<dbReference type="SUPFAM" id="SSF52768">
    <property type="entry name" value="Arginase/deacetylase"/>
    <property type="match status" value="1"/>
</dbReference>
<comment type="caution">
    <text evidence="5">The sequence shown here is derived from an EMBL/GenBank/DDBJ whole genome shotgun (WGS) entry which is preliminary data.</text>
</comment>